<proteinExistence type="predicted"/>
<dbReference type="InterPro" id="IPR052366">
    <property type="entry name" value="GTP_Pyrophosphokinase"/>
</dbReference>
<comment type="caution">
    <text evidence="3">The sequence shown here is derived from an EMBL/GenBank/DDBJ whole genome shotgun (WGS) entry which is preliminary data.</text>
</comment>
<dbReference type="SMART" id="SM00954">
    <property type="entry name" value="RelA_SpoT"/>
    <property type="match status" value="1"/>
</dbReference>
<protein>
    <submittedName>
        <fullName evidence="3">GTP pyrophosphokinase family protein</fullName>
    </submittedName>
</protein>
<dbReference type="EMBL" id="JAOQKC010000018">
    <property type="protein sequence ID" value="MCU6697705.1"/>
    <property type="molecule type" value="Genomic_DNA"/>
</dbReference>
<keyword evidence="4" id="KW-1185">Reference proteome</keyword>
<evidence type="ECO:0000256" key="1">
    <source>
        <dbReference type="ARBA" id="ARBA00004976"/>
    </source>
</evidence>
<name>A0ABT2S0A5_9FIRM</name>
<dbReference type="PANTHER" id="PTHR47837:SF2">
    <property type="entry name" value="GTP PYROPHOSPHOKINASE YWAC"/>
    <property type="match status" value="1"/>
</dbReference>
<gene>
    <name evidence="3" type="ORF">OCV63_12495</name>
</gene>
<evidence type="ECO:0000313" key="4">
    <source>
        <dbReference type="Proteomes" id="UP001652461"/>
    </source>
</evidence>
<dbReference type="CDD" id="cd05399">
    <property type="entry name" value="NT_Rel-Spo_like"/>
    <property type="match status" value="1"/>
</dbReference>
<feature type="domain" description="RelA/SpoT" evidence="2">
    <location>
        <begin position="68"/>
        <end position="191"/>
    </location>
</feature>
<dbReference type="PANTHER" id="PTHR47837">
    <property type="entry name" value="GTP PYROPHOSPHOKINASE YJBM"/>
    <property type="match status" value="1"/>
</dbReference>
<dbReference type="InterPro" id="IPR043519">
    <property type="entry name" value="NT_sf"/>
</dbReference>
<evidence type="ECO:0000259" key="2">
    <source>
        <dbReference type="SMART" id="SM00954"/>
    </source>
</evidence>
<accession>A0ABT2S0A5</accession>
<dbReference type="RefSeq" id="WP_158364330.1">
    <property type="nucleotide sequence ID" value="NZ_JAOQKC010000018.1"/>
</dbReference>
<comment type="pathway">
    <text evidence="1">Purine metabolism; ppGpp biosynthesis; ppGpp from GTP: step 1/2.</text>
</comment>
<dbReference type="Proteomes" id="UP001652461">
    <property type="component" value="Unassembled WGS sequence"/>
</dbReference>
<sequence length="249" mass="29152">MENELQKTFLDTTDIPDIQTYFVNQAFEFQELMMMYSCAIREMRTKLEVLNDELSIHHQRNPIEFITSRVKKPLSIVEKLHRYGVPVSVESVEKNLNDVAGVRVICSFIDDIYTVADMLLRQDDITLIKKKDYIEHPKDNGYRSLHLIIEIPVFFSNQKKNMRVEVQIRTIAMDFWASVDHQLKYKQDIDDVENVDELSAELKDCADIIAQTDRRMQAIKDKIYPGNALPQTNMDKLKKLTIPLNNREL</sequence>
<organism evidence="3 4">
    <name type="scientific">Laedolimicola ammoniilytica</name>
    <dbReference type="NCBI Taxonomy" id="2981771"/>
    <lineage>
        <taxon>Bacteria</taxon>
        <taxon>Bacillati</taxon>
        <taxon>Bacillota</taxon>
        <taxon>Clostridia</taxon>
        <taxon>Lachnospirales</taxon>
        <taxon>Lachnospiraceae</taxon>
        <taxon>Laedolimicola</taxon>
    </lineage>
</organism>
<reference evidence="3 4" key="1">
    <citation type="journal article" date="2021" name="ISME Commun">
        <title>Automated analysis of genomic sequences facilitates high-throughput and comprehensive description of bacteria.</title>
        <authorList>
            <person name="Hitch T.C.A."/>
        </authorList>
    </citation>
    <scope>NUCLEOTIDE SEQUENCE [LARGE SCALE GENOMIC DNA]</scope>
    <source>
        <strain evidence="3 4">Sanger_04</strain>
    </source>
</reference>
<evidence type="ECO:0000313" key="3">
    <source>
        <dbReference type="EMBL" id="MCU6697705.1"/>
    </source>
</evidence>
<dbReference type="Gene3D" id="1.10.287.860">
    <property type="entry name" value="Nucleotidyltransferase"/>
    <property type="match status" value="1"/>
</dbReference>
<dbReference type="InterPro" id="IPR007685">
    <property type="entry name" value="RelA_SpoT"/>
</dbReference>
<dbReference type="Pfam" id="PF04607">
    <property type="entry name" value="RelA_SpoT"/>
    <property type="match status" value="1"/>
</dbReference>
<dbReference type="SUPFAM" id="SSF81301">
    <property type="entry name" value="Nucleotidyltransferase"/>
    <property type="match status" value="1"/>
</dbReference>
<dbReference type="Gene3D" id="3.30.460.10">
    <property type="entry name" value="Beta Polymerase, domain 2"/>
    <property type="match status" value="1"/>
</dbReference>